<keyword evidence="2" id="KW-1185">Reference proteome</keyword>
<evidence type="ECO:0008006" key="3">
    <source>
        <dbReference type="Google" id="ProtNLM"/>
    </source>
</evidence>
<accession>A0A9N9X607</accession>
<reference evidence="1" key="1">
    <citation type="submission" date="2022-01" db="EMBL/GenBank/DDBJ databases">
        <authorList>
            <person name="King R."/>
        </authorList>
    </citation>
    <scope>NUCLEOTIDE SEQUENCE</scope>
</reference>
<organism evidence="1 2">
    <name type="scientific">Diabrotica balteata</name>
    <name type="common">Banded cucumber beetle</name>
    <dbReference type="NCBI Taxonomy" id="107213"/>
    <lineage>
        <taxon>Eukaryota</taxon>
        <taxon>Metazoa</taxon>
        <taxon>Ecdysozoa</taxon>
        <taxon>Arthropoda</taxon>
        <taxon>Hexapoda</taxon>
        <taxon>Insecta</taxon>
        <taxon>Pterygota</taxon>
        <taxon>Neoptera</taxon>
        <taxon>Endopterygota</taxon>
        <taxon>Coleoptera</taxon>
        <taxon>Polyphaga</taxon>
        <taxon>Cucujiformia</taxon>
        <taxon>Chrysomeloidea</taxon>
        <taxon>Chrysomelidae</taxon>
        <taxon>Galerucinae</taxon>
        <taxon>Diabroticina</taxon>
        <taxon>Diabroticites</taxon>
        <taxon>Diabrotica</taxon>
    </lineage>
</organism>
<proteinExistence type="predicted"/>
<dbReference type="AlphaFoldDB" id="A0A9N9X607"/>
<name>A0A9N9X607_DIABA</name>
<dbReference type="PANTHER" id="PTHR47027:SF20">
    <property type="entry name" value="REVERSE TRANSCRIPTASE-LIKE PROTEIN WITH RNA-DIRECTED DNA POLYMERASE DOMAIN"/>
    <property type="match status" value="1"/>
</dbReference>
<dbReference type="EMBL" id="OU898285">
    <property type="protein sequence ID" value="CAG9828729.1"/>
    <property type="molecule type" value="Genomic_DNA"/>
</dbReference>
<evidence type="ECO:0000313" key="1">
    <source>
        <dbReference type="EMBL" id="CAG9828729.1"/>
    </source>
</evidence>
<sequence>MNSTLKLLTAVIKYKIEEKANMADEQQGFGKNLNTIDEIFIIRQIIEKSIEYGKPAYMCFVDLKSAFDRVKRNDILKLLQAD</sequence>
<dbReference type="Proteomes" id="UP001153709">
    <property type="component" value="Chromosome 10"/>
</dbReference>
<gene>
    <name evidence="1" type="ORF">DIABBA_LOCUS2629</name>
</gene>
<dbReference type="OrthoDB" id="6774163at2759"/>
<protein>
    <recommendedName>
        <fullName evidence="3">Reverse transcriptase domain-containing protein</fullName>
    </recommendedName>
</protein>
<dbReference type="PANTHER" id="PTHR47027">
    <property type="entry name" value="REVERSE TRANSCRIPTASE DOMAIN-CONTAINING PROTEIN"/>
    <property type="match status" value="1"/>
</dbReference>
<evidence type="ECO:0000313" key="2">
    <source>
        <dbReference type="Proteomes" id="UP001153709"/>
    </source>
</evidence>